<organism evidence="11 12">
    <name type="scientific">Canna indica</name>
    <name type="common">Indian-shot</name>
    <dbReference type="NCBI Taxonomy" id="4628"/>
    <lineage>
        <taxon>Eukaryota</taxon>
        <taxon>Viridiplantae</taxon>
        <taxon>Streptophyta</taxon>
        <taxon>Embryophyta</taxon>
        <taxon>Tracheophyta</taxon>
        <taxon>Spermatophyta</taxon>
        <taxon>Magnoliopsida</taxon>
        <taxon>Liliopsida</taxon>
        <taxon>Zingiberales</taxon>
        <taxon>Cannaceae</taxon>
        <taxon>Canna</taxon>
    </lineage>
</organism>
<feature type="region of interest" description="Disordered" evidence="9">
    <location>
        <begin position="418"/>
        <end position="454"/>
    </location>
</feature>
<feature type="compositionally biased region" description="Low complexity" evidence="9">
    <location>
        <begin position="127"/>
        <end position="143"/>
    </location>
</feature>
<evidence type="ECO:0000256" key="7">
    <source>
        <dbReference type="ARBA" id="ARBA00023242"/>
    </source>
</evidence>
<feature type="region of interest" description="Disordered" evidence="9">
    <location>
        <begin position="184"/>
        <end position="224"/>
    </location>
</feature>
<evidence type="ECO:0000256" key="6">
    <source>
        <dbReference type="ARBA" id="ARBA00023163"/>
    </source>
</evidence>
<sequence>MTSSAADRFVGGGGGGGEEQLLLHHPQMFYHVPQHSRREKLRFLAEESPASTTSLLLHDPNIGPPLYPANSLNAFLPSSSSASTTTSSPSYYSSHPSLNYGVAQFDGHSALPIPQHGHHQIPSQGFSLSLSSSSSPRPPAASRHYLASRPAPLGPFTGYAAVLNRSRFLEPAKKLLEEVCHVGHPPSGAAGSSSSSGGSRELLLDADPPRESMADHGADGFPDHGMDNNRSISSSEQQWKKSTLISMLDEVCRRYKQYYQQVQAVITSFESVAGLSTAAPYASMALKAMSKHFRCLKNIISDQLRQTNKGLSNKGISGEDHSSFGLLSNSGYLQRTTNNNDTFAQPHVWRPQRGLPERAVSVLRAWLFEHFLHPYPTDVDKQNLAKQTGLTRNQVSNWFINARVRLWKPMVEEIHTLEMRQKNKTTSSASDNHHEDSDERQHPAPSSSKSNPFGSQQLQIAGTQINQFPAMSKGIQEELTPMPGHIQEPVNFVYNNISNSVTAGGNVVSLTLGLHQNNSNNGVCFSEPLPLNMARRFGLEECNDTYMVGTFGGQERQFGKDINGSRLLHDFVG</sequence>
<evidence type="ECO:0000256" key="5">
    <source>
        <dbReference type="ARBA" id="ARBA00023155"/>
    </source>
</evidence>
<name>A0AAQ3KDU0_9LILI</name>
<feature type="compositionally biased region" description="Basic and acidic residues" evidence="9">
    <location>
        <begin position="207"/>
        <end position="224"/>
    </location>
</feature>
<feature type="DNA-binding region" description="Homeobox" evidence="8">
    <location>
        <begin position="348"/>
        <end position="410"/>
    </location>
</feature>
<evidence type="ECO:0000259" key="10">
    <source>
        <dbReference type="PROSITE" id="PS50071"/>
    </source>
</evidence>
<comment type="subcellular location">
    <subcellularLocation>
        <location evidence="1 8">Nucleus</location>
    </subcellularLocation>
</comment>
<dbReference type="EMBL" id="CP136894">
    <property type="protein sequence ID" value="WOL06954.1"/>
    <property type="molecule type" value="Genomic_DNA"/>
</dbReference>
<dbReference type="FunFam" id="1.10.10.60:FF:000117">
    <property type="entry name" value="BEL1-like homeodomain protein 9"/>
    <property type="match status" value="1"/>
</dbReference>
<evidence type="ECO:0000256" key="2">
    <source>
        <dbReference type="ARBA" id="ARBA00006454"/>
    </source>
</evidence>
<dbReference type="Pfam" id="PF07526">
    <property type="entry name" value="POX"/>
    <property type="match status" value="1"/>
</dbReference>
<dbReference type="GO" id="GO:0005634">
    <property type="term" value="C:nucleus"/>
    <property type="evidence" value="ECO:0007669"/>
    <property type="project" value="UniProtKB-SubCell"/>
</dbReference>
<dbReference type="SUPFAM" id="SSF46689">
    <property type="entry name" value="Homeodomain-like"/>
    <property type="match status" value="1"/>
</dbReference>
<dbReference type="SMART" id="SM00574">
    <property type="entry name" value="POX"/>
    <property type="match status" value="1"/>
</dbReference>
<evidence type="ECO:0000313" key="11">
    <source>
        <dbReference type="EMBL" id="WOL06954.1"/>
    </source>
</evidence>
<keyword evidence="3" id="KW-0805">Transcription regulation</keyword>
<feature type="compositionally biased region" description="Basic and acidic residues" evidence="9">
    <location>
        <begin position="431"/>
        <end position="442"/>
    </location>
</feature>
<accession>A0AAQ3KDU0</accession>
<evidence type="ECO:0000313" key="12">
    <source>
        <dbReference type="Proteomes" id="UP001327560"/>
    </source>
</evidence>
<dbReference type="PROSITE" id="PS50071">
    <property type="entry name" value="HOMEOBOX_2"/>
    <property type="match status" value="1"/>
</dbReference>
<evidence type="ECO:0000256" key="3">
    <source>
        <dbReference type="ARBA" id="ARBA00023015"/>
    </source>
</evidence>
<dbReference type="InterPro" id="IPR008422">
    <property type="entry name" value="KN_HD"/>
</dbReference>
<protein>
    <submittedName>
        <fullName evidence="11">BEL1-like homeodomain protein 9</fullName>
    </submittedName>
</protein>
<dbReference type="GO" id="GO:0003677">
    <property type="term" value="F:DNA binding"/>
    <property type="evidence" value="ECO:0007669"/>
    <property type="project" value="UniProtKB-UniRule"/>
</dbReference>
<dbReference type="InterPro" id="IPR006563">
    <property type="entry name" value="POX_dom"/>
</dbReference>
<keyword evidence="7 8" id="KW-0539">Nucleus</keyword>
<evidence type="ECO:0000256" key="1">
    <source>
        <dbReference type="ARBA" id="ARBA00004123"/>
    </source>
</evidence>
<dbReference type="Proteomes" id="UP001327560">
    <property type="component" value="Chromosome 5"/>
</dbReference>
<reference evidence="11 12" key="1">
    <citation type="submission" date="2023-10" db="EMBL/GenBank/DDBJ databases">
        <title>Chromosome-scale genome assembly provides insights into flower coloration mechanisms of Canna indica.</title>
        <authorList>
            <person name="Li C."/>
        </authorList>
    </citation>
    <scope>NUCLEOTIDE SEQUENCE [LARGE SCALE GENOMIC DNA]</scope>
    <source>
        <tissue evidence="11">Flower</tissue>
    </source>
</reference>
<feature type="compositionally biased region" description="Polar residues" evidence="9">
    <location>
        <begin position="444"/>
        <end position="454"/>
    </location>
</feature>
<evidence type="ECO:0000256" key="9">
    <source>
        <dbReference type="SAM" id="MobiDB-lite"/>
    </source>
</evidence>
<dbReference type="PANTHER" id="PTHR11850">
    <property type="entry name" value="HOMEOBOX PROTEIN TRANSCRIPTION FACTORS"/>
    <property type="match status" value="1"/>
</dbReference>
<dbReference type="Gene3D" id="1.10.10.60">
    <property type="entry name" value="Homeodomain-like"/>
    <property type="match status" value="1"/>
</dbReference>
<dbReference type="Pfam" id="PF05920">
    <property type="entry name" value="Homeobox_KN"/>
    <property type="match status" value="1"/>
</dbReference>
<dbReference type="AlphaFoldDB" id="A0AAQ3KDU0"/>
<dbReference type="InterPro" id="IPR050224">
    <property type="entry name" value="TALE_homeobox"/>
</dbReference>
<keyword evidence="6" id="KW-0804">Transcription</keyword>
<feature type="domain" description="Homeobox" evidence="10">
    <location>
        <begin position="346"/>
        <end position="409"/>
    </location>
</feature>
<comment type="similarity">
    <text evidence="2">Belongs to the TALE/BELL homeobox family.</text>
</comment>
<evidence type="ECO:0000256" key="4">
    <source>
        <dbReference type="ARBA" id="ARBA00023125"/>
    </source>
</evidence>
<feature type="region of interest" description="Disordered" evidence="9">
    <location>
        <begin position="109"/>
        <end position="148"/>
    </location>
</feature>
<keyword evidence="12" id="KW-1185">Reference proteome</keyword>
<dbReference type="CDD" id="cd00086">
    <property type="entry name" value="homeodomain"/>
    <property type="match status" value="1"/>
</dbReference>
<keyword evidence="4 8" id="KW-0238">DNA-binding</keyword>
<feature type="compositionally biased region" description="Low complexity" evidence="9">
    <location>
        <begin position="187"/>
        <end position="199"/>
    </location>
</feature>
<dbReference type="InterPro" id="IPR009057">
    <property type="entry name" value="Homeodomain-like_sf"/>
</dbReference>
<dbReference type="InterPro" id="IPR001356">
    <property type="entry name" value="HD"/>
</dbReference>
<proteinExistence type="inferred from homology"/>
<dbReference type="GO" id="GO:0006355">
    <property type="term" value="P:regulation of DNA-templated transcription"/>
    <property type="evidence" value="ECO:0007669"/>
    <property type="project" value="InterPro"/>
</dbReference>
<gene>
    <name evidence="11" type="ORF">Cni_G15689</name>
</gene>
<evidence type="ECO:0000256" key="8">
    <source>
        <dbReference type="PROSITE-ProRule" id="PRU00108"/>
    </source>
</evidence>
<keyword evidence="5 8" id="KW-0371">Homeobox</keyword>
<dbReference type="SMART" id="SM00389">
    <property type="entry name" value="HOX"/>
    <property type="match status" value="1"/>
</dbReference>